<dbReference type="RefSeq" id="WP_160630762.1">
    <property type="nucleotide sequence ID" value="NZ_WWNE01000002.1"/>
</dbReference>
<accession>A0A6N9NH36</accession>
<dbReference type="AlphaFoldDB" id="A0A6N9NH36"/>
<keyword evidence="2" id="KW-1185">Reference proteome</keyword>
<evidence type="ECO:0008006" key="3">
    <source>
        <dbReference type="Google" id="ProtNLM"/>
    </source>
</evidence>
<protein>
    <recommendedName>
        <fullName evidence="3">Lipoprotein</fullName>
    </recommendedName>
</protein>
<gene>
    <name evidence="1" type="ORF">GQN54_00180</name>
</gene>
<dbReference type="Proteomes" id="UP000470771">
    <property type="component" value="Unassembled WGS sequence"/>
</dbReference>
<dbReference type="PROSITE" id="PS51257">
    <property type="entry name" value="PROKAR_LIPOPROTEIN"/>
    <property type="match status" value="1"/>
</dbReference>
<name>A0A6N9NH36_9FLAO</name>
<dbReference type="EMBL" id="WWNE01000002">
    <property type="protein sequence ID" value="NBG64510.1"/>
    <property type="molecule type" value="Genomic_DNA"/>
</dbReference>
<comment type="caution">
    <text evidence="1">The sequence shown here is derived from an EMBL/GenBank/DDBJ whole genome shotgun (WGS) entry which is preliminary data.</text>
</comment>
<evidence type="ECO:0000313" key="2">
    <source>
        <dbReference type="Proteomes" id="UP000470771"/>
    </source>
</evidence>
<organism evidence="1 2">
    <name type="scientific">Acidiluteibacter ferrifornacis</name>
    <dbReference type="NCBI Taxonomy" id="2692424"/>
    <lineage>
        <taxon>Bacteria</taxon>
        <taxon>Pseudomonadati</taxon>
        <taxon>Bacteroidota</taxon>
        <taxon>Flavobacteriia</taxon>
        <taxon>Flavobacteriales</taxon>
        <taxon>Cryomorphaceae</taxon>
        <taxon>Acidiluteibacter</taxon>
    </lineage>
</organism>
<evidence type="ECO:0000313" key="1">
    <source>
        <dbReference type="EMBL" id="NBG64510.1"/>
    </source>
</evidence>
<sequence>MRSITFCFFFIFLITSCEREDLLEGVSITPSIYEDPYLCCVSVRDVRQVSCDRIGFYVDVDLDSIPDDIGPYHIKVEDPYGKIFYAGTRNEQYASAICDTVNTYRISIYTSYHSNESKPYYFKFETKK</sequence>
<proteinExistence type="predicted"/>
<reference evidence="1 2" key="1">
    <citation type="submission" date="2019-12" db="EMBL/GenBank/DDBJ databases">
        <authorList>
            <person name="Zhao J."/>
        </authorList>
    </citation>
    <scope>NUCLEOTIDE SEQUENCE [LARGE SCALE GENOMIC DNA]</scope>
    <source>
        <strain evidence="1 2">S-15</strain>
    </source>
</reference>